<sequence>MFLAYDSHQLELIRTHLKDIEDWKTIELHDKYISLDASHTSKSVSLLKVKLICKHVFGYIQAQLNLLKPGLEISLKQDIEWIQNDHLLSIIETKLLKKFRKKTHPQFFLKNNFFNAFS</sequence>
<evidence type="ECO:0000313" key="2">
    <source>
        <dbReference type="Proteomes" id="UP000031307"/>
    </source>
</evidence>
<dbReference type="PATRIC" id="fig|83552.4.peg.2243"/>
<dbReference type="RefSeq" id="WP_237754047.1">
    <property type="nucleotide sequence ID" value="NZ_JSAM01000111.1"/>
</dbReference>
<dbReference type="EMBL" id="JSAM01000111">
    <property type="protein sequence ID" value="KIA76598.1"/>
    <property type="molecule type" value="Genomic_DNA"/>
</dbReference>
<protein>
    <submittedName>
        <fullName evidence="1">Uncharacterized protein</fullName>
    </submittedName>
</protein>
<dbReference type="AlphaFoldDB" id="A0A0C1E938"/>
<dbReference type="Proteomes" id="UP000031307">
    <property type="component" value="Unassembled WGS sequence"/>
</dbReference>
<organism evidence="1 2">
    <name type="scientific">Parachlamydia acanthamoebae</name>
    <dbReference type="NCBI Taxonomy" id="83552"/>
    <lineage>
        <taxon>Bacteria</taxon>
        <taxon>Pseudomonadati</taxon>
        <taxon>Chlamydiota</taxon>
        <taxon>Chlamydiia</taxon>
        <taxon>Parachlamydiales</taxon>
        <taxon>Parachlamydiaceae</taxon>
        <taxon>Parachlamydia</taxon>
    </lineage>
</organism>
<accession>A0A0C1E938</accession>
<name>A0A0C1E938_9BACT</name>
<comment type="caution">
    <text evidence="1">The sequence shown here is derived from an EMBL/GenBank/DDBJ whole genome shotgun (WGS) entry which is preliminary data.</text>
</comment>
<evidence type="ECO:0000313" key="1">
    <source>
        <dbReference type="EMBL" id="KIA76598.1"/>
    </source>
</evidence>
<reference evidence="1 2" key="1">
    <citation type="journal article" date="2014" name="Mol. Biol. Evol.">
        <title>Massive expansion of Ubiquitination-related gene families within the Chlamydiae.</title>
        <authorList>
            <person name="Domman D."/>
            <person name="Collingro A."/>
            <person name="Lagkouvardos I."/>
            <person name="Gehre L."/>
            <person name="Weinmaier T."/>
            <person name="Rattei T."/>
            <person name="Subtil A."/>
            <person name="Horn M."/>
        </authorList>
    </citation>
    <scope>NUCLEOTIDE SEQUENCE [LARGE SCALE GENOMIC DNA]</scope>
    <source>
        <strain evidence="1 2">OEW1</strain>
    </source>
</reference>
<proteinExistence type="predicted"/>
<gene>
    <name evidence="1" type="ORF">DB43_AA00230</name>
</gene>